<proteinExistence type="predicted"/>
<gene>
    <name evidence="1" type="ORF">M9Y10_043145</name>
</gene>
<reference evidence="1 2" key="1">
    <citation type="submission" date="2024-04" db="EMBL/GenBank/DDBJ databases">
        <title>Tritrichomonas musculus Genome.</title>
        <authorList>
            <person name="Alves-Ferreira E."/>
            <person name="Grigg M."/>
            <person name="Lorenzi H."/>
            <person name="Galac M."/>
        </authorList>
    </citation>
    <scope>NUCLEOTIDE SEQUENCE [LARGE SCALE GENOMIC DNA]</scope>
    <source>
        <strain evidence="1 2">EAF2021</strain>
    </source>
</reference>
<sequence>MDSLPFAKRTPRRPIDTTVRERGVFDRVDYHRPQNEQQFVPRKRQDGTYNPREMKITVRVVDSRRDVVDRDRENLLFDSSRTPSELSRLPRFKDPPSLERNTRHLHTPYSYKTGWISHPDRNTSLYPNNDDQWKTSFLQSPSRDLDRIRKQKEEKDKFDTLHYFEQKVTNYYNQVDNDIKVADRRLLHNIQYQRGTYNEALENRRKRDKVKFFE</sequence>
<evidence type="ECO:0000313" key="1">
    <source>
        <dbReference type="EMBL" id="KAK8884042.1"/>
    </source>
</evidence>
<evidence type="ECO:0000313" key="2">
    <source>
        <dbReference type="Proteomes" id="UP001470230"/>
    </source>
</evidence>
<keyword evidence="2" id="KW-1185">Reference proteome</keyword>
<organism evidence="1 2">
    <name type="scientific">Tritrichomonas musculus</name>
    <dbReference type="NCBI Taxonomy" id="1915356"/>
    <lineage>
        <taxon>Eukaryota</taxon>
        <taxon>Metamonada</taxon>
        <taxon>Parabasalia</taxon>
        <taxon>Tritrichomonadida</taxon>
        <taxon>Tritrichomonadidae</taxon>
        <taxon>Tritrichomonas</taxon>
    </lineage>
</organism>
<dbReference type="EMBL" id="JAPFFF010000008">
    <property type="protein sequence ID" value="KAK8884042.1"/>
    <property type="molecule type" value="Genomic_DNA"/>
</dbReference>
<dbReference type="Proteomes" id="UP001470230">
    <property type="component" value="Unassembled WGS sequence"/>
</dbReference>
<accession>A0ABR2K0P6</accession>
<name>A0ABR2K0P6_9EUKA</name>
<comment type="caution">
    <text evidence="1">The sequence shown here is derived from an EMBL/GenBank/DDBJ whole genome shotgun (WGS) entry which is preliminary data.</text>
</comment>
<protein>
    <submittedName>
        <fullName evidence="1">Uncharacterized protein</fullName>
    </submittedName>
</protein>